<keyword evidence="3" id="KW-1185">Reference proteome</keyword>
<proteinExistence type="predicted"/>
<feature type="compositionally biased region" description="Polar residues" evidence="1">
    <location>
        <begin position="42"/>
        <end position="54"/>
    </location>
</feature>
<dbReference type="Proteomes" id="UP000282106">
    <property type="component" value="Unassembled WGS sequence"/>
</dbReference>
<evidence type="ECO:0000313" key="3">
    <source>
        <dbReference type="Proteomes" id="UP000282106"/>
    </source>
</evidence>
<feature type="region of interest" description="Disordered" evidence="1">
    <location>
        <begin position="21"/>
        <end position="54"/>
    </location>
</feature>
<gene>
    <name evidence="2" type="ORF">ED208_14055</name>
</gene>
<protein>
    <submittedName>
        <fullName evidence="2">Transporter</fullName>
    </submittedName>
</protein>
<evidence type="ECO:0000313" key="2">
    <source>
        <dbReference type="EMBL" id="ROH87831.1"/>
    </source>
</evidence>
<evidence type="ECO:0000256" key="1">
    <source>
        <dbReference type="SAM" id="MobiDB-lite"/>
    </source>
</evidence>
<comment type="caution">
    <text evidence="2">The sequence shown here is derived from an EMBL/GenBank/DDBJ whole genome shotgun (WGS) entry which is preliminary data.</text>
</comment>
<organism evidence="2 3">
    <name type="scientific">Stagnimonas aquatica</name>
    <dbReference type="NCBI Taxonomy" id="2689987"/>
    <lineage>
        <taxon>Bacteria</taxon>
        <taxon>Pseudomonadati</taxon>
        <taxon>Pseudomonadota</taxon>
        <taxon>Gammaproteobacteria</taxon>
        <taxon>Nevskiales</taxon>
        <taxon>Nevskiaceae</taxon>
        <taxon>Stagnimonas</taxon>
    </lineage>
</organism>
<dbReference type="InterPro" id="IPR025737">
    <property type="entry name" value="FApF"/>
</dbReference>
<dbReference type="InParanoid" id="A0A3N0V5J4"/>
<dbReference type="AlphaFoldDB" id="A0A3N0V5J4"/>
<accession>A0A3N0V5J4</accession>
<dbReference type="EMBL" id="RJVO01000007">
    <property type="protein sequence ID" value="ROH87831.1"/>
    <property type="molecule type" value="Genomic_DNA"/>
</dbReference>
<dbReference type="Pfam" id="PF13557">
    <property type="entry name" value="Phenol_MetA_deg"/>
    <property type="match status" value="1"/>
</dbReference>
<name>A0A3N0V5J4_9GAMM</name>
<sequence>MSMDSPARAAGAISLALKSPFTEETGLSPPGSGRALSPQIGGASQQESQGQMSRTGLSARCAGLALLVWLALPPAQAAEPAPQFGRYLPLYPGLYLDASYALDPADSSYDRNGDRQGSAAPQAGGHTAFPERRLRASLTWHLPLFEGRDLPFFSSRTHLLRVSLNQASVRTDGRLAEFAADASDDASTDADDLRNNGSGVGDLGFEFGSFLLGSPSSGWRSGERPPYALLATVGVRLPFGRYDRDAPVNAGSNTAAAQLQLGGHWQPWSGGLVDAGFTWRHYFDNEEPAFGALDPARQGSDRLIDLSLAQRLVSGWYASVYGLDRQGGHNRYLNPRYSPNPPSPGGIPGSVDTFPTPGNYQDEGSALRETGLGLHWFASQRVLIGLQYSHPLSGKSGQFLLPYTNRAPAGCTPGGLGCNVSAGDTVLVDGLGAARVFASDRWTLSLRYQFGQGDPYACAGCKR</sequence>
<feature type="region of interest" description="Disordered" evidence="1">
    <location>
        <begin position="106"/>
        <end position="128"/>
    </location>
</feature>
<reference evidence="2 3" key="1">
    <citation type="submission" date="2018-10" db="EMBL/GenBank/DDBJ databases">
        <authorList>
            <person name="Chen W.-M."/>
        </authorList>
    </citation>
    <scope>NUCLEOTIDE SEQUENCE [LARGE SCALE GENOMIC DNA]</scope>
    <source>
        <strain evidence="2 3">THS-13</strain>
    </source>
</reference>